<keyword evidence="2" id="KW-1185">Reference proteome</keyword>
<sequence>MQPTLYSYTAAFQEKAAQELGCLPPPCRRNVVSEDCSAVGTFVEDYGSVRAEIRAIEDR</sequence>
<dbReference type="RefSeq" id="WP_382420463.1">
    <property type="nucleotide sequence ID" value="NZ_JBHSCW010000001.1"/>
</dbReference>
<accession>A0ABV8UG35</accession>
<name>A0ABV8UG35_9PROT</name>
<comment type="caution">
    <text evidence="1">The sequence shown here is derived from an EMBL/GenBank/DDBJ whole genome shotgun (WGS) entry which is preliminary data.</text>
</comment>
<dbReference type="EMBL" id="JBHSCW010000001">
    <property type="protein sequence ID" value="MFC4350226.1"/>
    <property type="molecule type" value="Genomic_DNA"/>
</dbReference>
<evidence type="ECO:0000313" key="2">
    <source>
        <dbReference type="Proteomes" id="UP001595799"/>
    </source>
</evidence>
<protein>
    <submittedName>
        <fullName evidence="1">Uncharacterized protein</fullName>
    </submittedName>
</protein>
<evidence type="ECO:0000313" key="1">
    <source>
        <dbReference type="EMBL" id="MFC4350226.1"/>
    </source>
</evidence>
<reference evidence="2" key="1">
    <citation type="journal article" date="2019" name="Int. J. Syst. Evol. Microbiol.">
        <title>The Global Catalogue of Microorganisms (GCM) 10K type strain sequencing project: providing services to taxonomists for standard genome sequencing and annotation.</title>
        <authorList>
            <consortium name="The Broad Institute Genomics Platform"/>
            <consortium name="The Broad Institute Genome Sequencing Center for Infectious Disease"/>
            <person name="Wu L."/>
            <person name="Ma J."/>
        </authorList>
    </citation>
    <scope>NUCLEOTIDE SEQUENCE [LARGE SCALE GENOMIC DNA]</scope>
    <source>
        <strain evidence="2">CECT 8472</strain>
    </source>
</reference>
<dbReference type="Proteomes" id="UP001595799">
    <property type="component" value="Unassembled WGS sequence"/>
</dbReference>
<organism evidence="1 2">
    <name type="scientific">Fodinicurvata halophila</name>
    <dbReference type="NCBI Taxonomy" id="1419723"/>
    <lineage>
        <taxon>Bacteria</taxon>
        <taxon>Pseudomonadati</taxon>
        <taxon>Pseudomonadota</taxon>
        <taxon>Alphaproteobacteria</taxon>
        <taxon>Rhodospirillales</taxon>
        <taxon>Rhodovibrionaceae</taxon>
        <taxon>Fodinicurvata</taxon>
    </lineage>
</organism>
<gene>
    <name evidence="1" type="ORF">ACFOW6_01590</name>
</gene>
<proteinExistence type="predicted"/>